<reference evidence="2" key="1">
    <citation type="submission" date="2020-06" db="EMBL/GenBank/DDBJ databases">
        <authorList>
            <person name="Li T."/>
            <person name="Hu X."/>
            <person name="Zhang T."/>
            <person name="Song X."/>
            <person name="Zhang H."/>
            <person name="Dai N."/>
            <person name="Sheng W."/>
            <person name="Hou X."/>
            <person name="Wei L."/>
        </authorList>
    </citation>
    <scope>NUCLEOTIDE SEQUENCE</scope>
    <source>
        <strain evidence="2">G02</strain>
        <tissue evidence="2">Leaf</tissue>
    </source>
</reference>
<evidence type="ECO:0000313" key="2">
    <source>
        <dbReference type="EMBL" id="KAL0367099.1"/>
    </source>
</evidence>
<organism evidence="2">
    <name type="scientific">Sesamum radiatum</name>
    <name type="common">Black benniseed</name>
    <dbReference type="NCBI Taxonomy" id="300843"/>
    <lineage>
        <taxon>Eukaryota</taxon>
        <taxon>Viridiplantae</taxon>
        <taxon>Streptophyta</taxon>
        <taxon>Embryophyta</taxon>
        <taxon>Tracheophyta</taxon>
        <taxon>Spermatophyta</taxon>
        <taxon>Magnoliopsida</taxon>
        <taxon>eudicotyledons</taxon>
        <taxon>Gunneridae</taxon>
        <taxon>Pentapetalae</taxon>
        <taxon>asterids</taxon>
        <taxon>lamiids</taxon>
        <taxon>Lamiales</taxon>
        <taxon>Pedaliaceae</taxon>
        <taxon>Sesamum</taxon>
    </lineage>
</organism>
<reference evidence="2" key="2">
    <citation type="journal article" date="2024" name="Plant">
        <title>Genomic evolution and insights into agronomic trait innovations of Sesamum species.</title>
        <authorList>
            <person name="Miao H."/>
            <person name="Wang L."/>
            <person name="Qu L."/>
            <person name="Liu H."/>
            <person name="Sun Y."/>
            <person name="Le M."/>
            <person name="Wang Q."/>
            <person name="Wei S."/>
            <person name="Zheng Y."/>
            <person name="Lin W."/>
            <person name="Duan Y."/>
            <person name="Cao H."/>
            <person name="Xiong S."/>
            <person name="Wang X."/>
            <person name="Wei L."/>
            <person name="Li C."/>
            <person name="Ma Q."/>
            <person name="Ju M."/>
            <person name="Zhao R."/>
            <person name="Li G."/>
            <person name="Mu C."/>
            <person name="Tian Q."/>
            <person name="Mei H."/>
            <person name="Zhang T."/>
            <person name="Gao T."/>
            <person name="Zhang H."/>
        </authorList>
    </citation>
    <scope>NUCLEOTIDE SEQUENCE</scope>
    <source>
        <strain evidence="2">G02</strain>
    </source>
</reference>
<protein>
    <recommendedName>
        <fullName evidence="1">Reverse transcriptase Ty1/copia-type domain-containing protein</fullName>
    </recommendedName>
</protein>
<dbReference type="InterPro" id="IPR013103">
    <property type="entry name" value="RVT_2"/>
</dbReference>
<dbReference type="AlphaFoldDB" id="A0AAW2QH09"/>
<proteinExistence type="predicted"/>
<name>A0AAW2QH09_SESRA</name>
<sequence length="146" mass="16743">MADGRENGFLKQFHWGRDLYGSAGGFHYCQRRIKGLSSPKVHLRPQSWNTRFDEVIRGYDFIKNENDPCIYKKISGSSVAHLVLYVNDILLIGNGVKVFSDIKAWLSTQFFMKDMGEASYILGIKIYRGRSKRILGLTQASYIEKV</sequence>
<accession>A0AAW2QH09</accession>
<comment type="caution">
    <text evidence="2">The sequence shown here is derived from an EMBL/GenBank/DDBJ whole genome shotgun (WGS) entry which is preliminary data.</text>
</comment>
<evidence type="ECO:0000259" key="1">
    <source>
        <dbReference type="Pfam" id="PF07727"/>
    </source>
</evidence>
<dbReference type="Pfam" id="PF07727">
    <property type="entry name" value="RVT_2"/>
    <property type="match status" value="1"/>
</dbReference>
<dbReference type="EMBL" id="JACGWJ010000015">
    <property type="protein sequence ID" value="KAL0367099.1"/>
    <property type="molecule type" value="Genomic_DNA"/>
</dbReference>
<feature type="domain" description="Reverse transcriptase Ty1/copia-type" evidence="1">
    <location>
        <begin position="45"/>
        <end position="146"/>
    </location>
</feature>
<gene>
    <name evidence="2" type="ORF">Sradi_3600000</name>
</gene>